<keyword evidence="1" id="KW-0813">Transport</keyword>
<protein>
    <submittedName>
        <fullName evidence="9">Phosphate ABC transporter ATP-binding protein PstB</fullName>
    </submittedName>
</protein>
<dbReference type="PROSITE" id="PS50893">
    <property type="entry name" value="ABC_TRANSPORTER_2"/>
    <property type="match status" value="1"/>
</dbReference>
<evidence type="ECO:0000256" key="3">
    <source>
        <dbReference type="ARBA" id="ARBA00022592"/>
    </source>
</evidence>
<reference evidence="9 10" key="1">
    <citation type="submission" date="2022-12" db="EMBL/GenBank/DDBJ databases">
        <title>Assessment of beneficial effects and identification of host adaptation-associated genes of Ligilactobacillus salivarius isolated from Meles meles.</title>
        <authorList>
            <person name="Wang Y."/>
        </authorList>
    </citation>
    <scope>NUCLEOTIDE SEQUENCE [LARGE SCALE GENOMIC DNA]</scope>
    <source>
        <strain evidence="9 10">S35</strain>
    </source>
</reference>
<keyword evidence="3" id="KW-0592">Phosphate transport</keyword>
<accession>A0ABD7YVV4</accession>
<keyword evidence="7" id="KW-0472">Membrane</keyword>
<dbReference type="SMART" id="SM00382">
    <property type="entry name" value="AAA"/>
    <property type="match status" value="1"/>
</dbReference>
<dbReference type="SUPFAM" id="SSF52540">
    <property type="entry name" value="P-loop containing nucleoside triphosphate hydrolases"/>
    <property type="match status" value="1"/>
</dbReference>
<dbReference type="GO" id="GO:0006817">
    <property type="term" value="P:phosphate ion transport"/>
    <property type="evidence" value="ECO:0007669"/>
    <property type="project" value="UniProtKB-KW"/>
</dbReference>
<evidence type="ECO:0000256" key="2">
    <source>
        <dbReference type="ARBA" id="ARBA00022475"/>
    </source>
</evidence>
<sequence>MDEFQIKQDEIALKTINLNVVYHNGKQEFFNGNISLKKHCITSLIGASGCGKSTFLRSLNRMNDRIAKVSGKIIYQDVDINAPNINVYAVRKNIGMVFQKPNLFNKSIKENITYALKVRGEKKDLDEIVEKSLKEVALWDEVKDKLNLNANELSGGQQQRLCIARSLATRPDIILMDEPTSALDPLSTKMIETTIKKLALNYTIIIVTHNMEQAKRVSDNTAFIHLGKIIEYNTTRNIFGNPHSQLTKDYIMGNFG</sequence>
<dbReference type="InterPro" id="IPR003593">
    <property type="entry name" value="AAA+_ATPase"/>
</dbReference>
<dbReference type="RefSeq" id="WP_250200455.1">
    <property type="nucleotide sequence ID" value="NZ_CP097639.1"/>
</dbReference>
<evidence type="ECO:0000313" key="10">
    <source>
        <dbReference type="Proteomes" id="UP001224533"/>
    </source>
</evidence>
<keyword evidence="4" id="KW-0547">Nucleotide-binding</keyword>
<evidence type="ECO:0000256" key="5">
    <source>
        <dbReference type="ARBA" id="ARBA00022840"/>
    </source>
</evidence>
<organism evidence="9 10">
    <name type="scientific">Ligilactobacillus salivarius</name>
    <dbReference type="NCBI Taxonomy" id="1624"/>
    <lineage>
        <taxon>Bacteria</taxon>
        <taxon>Bacillati</taxon>
        <taxon>Bacillota</taxon>
        <taxon>Bacilli</taxon>
        <taxon>Lactobacillales</taxon>
        <taxon>Lactobacillaceae</taxon>
        <taxon>Ligilactobacillus</taxon>
    </lineage>
</organism>
<keyword evidence="5 9" id="KW-0067">ATP-binding</keyword>
<evidence type="ECO:0000256" key="7">
    <source>
        <dbReference type="ARBA" id="ARBA00023136"/>
    </source>
</evidence>
<gene>
    <name evidence="9" type="primary">pstB</name>
    <name evidence="9" type="ORF">O2U02_03240</name>
</gene>
<evidence type="ECO:0000256" key="4">
    <source>
        <dbReference type="ARBA" id="ARBA00022741"/>
    </source>
</evidence>
<dbReference type="InterPro" id="IPR027417">
    <property type="entry name" value="P-loop_NTPase"/>
</dbReference>
<dbReference type="CDD" id="cd03260">
    <property type="entry name" value="ABC_PstB_phosphate_transporter"/>
    <property type="match status" value="1"/>
</dbReference>
<dbReference type="PANTHER" id="PTHR43423">
    <property type="entry name" value="ABC TRANSPORTER I FAMILY MEMBER 17"/>
    <property type="match status" value="1"/>
</dbReference>
<dbReference type="GO" id="GO:0005524">
    <property type="term" value="F:ATP binding"/>
    <property type="evidence" value="ECO:0007669"/>
    <property type="project" value="UniProtKB-KW"/>
</dbReference>
<dbReference type="Pfam" id="PF00005">
    <property type="entry name" value="ABC_tran"/>
    <property type="match status" value="1"/>
</dbReference>
<dbReference type="Gene3D" id="3.40.50.300">
    <property type="entry name" value="P-loop containing nucleotide triphosphate hydrolases"/>
    <property type="match status" value="1"/>
</dbReference>
<dbReference type="PROSITE" id="PS00211">
    <property type="entry name" value="ABC_TRANSPORTER_1"/>
    <property type="match status" value="1"/>
</dbReference>
<proteinExistence type="predicted"/>
<name>A0ABD7YVV4_9LACO</name>
<dbReference type="AlphaFoldDB" id="A0ABD7YVV4"/>
<dbReference type="InterPro" id="IPR003439">
    <property type="entry name" value="ABC_transporter-like_ATP-bd"/>
</dbReference>
<dbReference type="NCBIfam" id="TIGR00972">
    <property type="entry name" value="3a0107s01c2"/>
    <property type="match status" value="1"/>
</dbReference>
<evidence type="ECO:0000256" key="1">
    <source>
        <dbReference type="ARBA" id="ARBA00022448"/>
    </source>
</evidence>
<dbReference type="Proteomes" id="UP001224533">
    <property type="component" value="Chromosome"/>
</dbReference>
<dbReference type="EMBL" id="CP114509">
    <property type="protein sequence ID" value="WHS18245.1"/>
    <property type="molecule type" value="Genomic_DNA"/>
</dbReference>
<dbReference type="InterPro" id="IPR005670">
    <property type="entry name" value="PstB-like"/>
</dbReference>
<keyword evidence="6" id="KW-1278">Translocase</keyword>
<dbReference type="InterPro" id="IPR017871">
    <property type="entry name" value="ABC_transporter-like_CS"/>
</dbReference>
<evidence type="ECO:0000256" key="6">
    <source>
        <dbReference type="ARBA" id="ARBA00022967"/>
    </source>
</evidence>
<keyword evidence="2" id="KW-1003">Cell membrane</keyword>
<evidence type="ECO:0000313" key="9">
    <source>
        <dbReference type="EMBL" id="WHS18245.1"/>
    </source>
</evidence>
<feature type="domain" description="ABC transporter" evidence="8">
    <location>
        <begin position="13"/>
        <end position="251"/>
    </location>
</feature>
<evidence type="ECO:0000259" key="8">
    <source>
        <dbReference type="PROSITE" id="PS50893"/>
    </source>
</evidence>
<dbReference type="PANTHER" id="PTHR43423:SF10">
    <property type="entry name" value="PHOSPHATE IMPORT ATP-BINDING PROTEIN PSTB 2"/>
    <property type="match status" value="1"/>
</dbReference>